<reference evidence="2 3" key="1">
    <citation type="submission" date="2014-04" db="EMBL/GenBank/DDBJ databases">
        <authorList>
            <consortium name="DOE Joint Genome Institute"/>
            <person name="Kuo A."/>
            <person name="Kohler A."/>
            <person name="Nagy L.G."/>
            <person name="Floudas D."/>
            <person name="Copeland A."/>
            <person name="Barry K.W."/>
            <person name="Cichocki N."/>
            <person name="Veneault-Fourrey C."/>
            <person name="LaButti K."/>
            <person name="Lindquist E.A."/>
            <person name="Lipzen A."/>
            <person name="Lundell T."/>
            <person name="Morin E."/>
            <person name="Murat C."/>
            <person name="Sun H."/>
            <person name="Tunlid A."/>
            <person name="Henrissat B."/>
            <person name="Grigoriev I.V."/>
            <person name="Hibbett D.S."/>
            <person name="Martin F."/>
            <person name="Nordberg H.P."/>
            <person name="Cantor M.N."/>
            <person name="Hua S.X."/>
        </authorList>
    </citation>
    <scope>NUCLEOTIDE SEQUENCE [LARGE SCALE GENOMIC DNA]</scope>
    <source>
        <strain evidence="2 3">Foug A</strain>
    </source>
</reference>
<feature type="region of interest" description="Disordered" evidence="1">
    <location>
        <begin position="21"/>
        <end position="66"/>
    </location>
</feature>
<accession>A0A0C3A9Q6</accession>
<keyword evidence="3" id="KW-1185">Reference proteome</keyword>
<evidence type="ECO:0000313" key="2">
    <source>
        <dbReference type="EMBL" id="KIM61592.1"/>
    </source>
</evidence>
<dbReference type="HOGENOM" id="CLU_506378_0_0_1"/>
<feature type="region of interest" description="Disordered" evidence="1">
    <location>
        <begin position="139"/>
        <end position="176"/>
    </location>
</feature>
<feature type="compositionally biased region" description="Pro residues" evidence="1">
    <location>
        <begin position="160"/>
        <end position="170"/>
    </location>
</feature>
<evidence type="ECO:0000313" key="3">
    <source>
        <dbReference type="Proteomes" id="UP000053989"/>
    </source>
</evidence>
<dbReference type="Proteomes" id="UP000053989">
    <property type="component" value="Unassembled WGS sequence"/>
</dbReference>
<dbReference type="InParanoid" id="A0A0C3A9Q6"/>
<dbReference type="STRING" id="1036808.A0A0C3A9Q6"/>
<sequence length="538" mass="59015">MMETPSSVSLLKPRLRLLRRRPNLLTPDNGKTDVVSSSASNDFASSSEEEDNQSTPVTSLGVEPGPSRISLSSLSIDPIPADTPAARLRALLTLTPRSPPTTSSIARENLDELFSRALDSDISYESLHDISPLGAWIGTPSQPTVKPVTVDTPISSPGSNSPPPRTPAPPGAWAATPNQPIVRAATIDTPVPSPCPNSLLPHTPAPPGGWMATPNQPTAQALTMNDSQFGTIGRRRSLLKVRFDISETESSVAGDDRSSLLSAIRSDNPEVPELPERGVFHSPRPLHKSPMVRVVDSYGRDADDAAASEAESSHDQIDQADMDMGTHSPSHPIVLASPTNTSDTIARMKLTLQELHQGLSDADRSADEFGFNSDHLAKLDKVSTTARLARSELAQKVQREAAKESEISMRKAPPWTKRLLQNGTNVGWNRTHVYCILFVQLLLILVMWRYAHVEARRLFYTTYYDPLYPELYSLDGSPDFVRALSPSPSWTAPLSWENIRREGWRTATVEIGRAFRHARDRVLNGWPENSCSRTERPT</sequence>
<dbReference type="AlphaFoldDB" id="A0A0C3A9Q6"/>
<name>A0A0C3A9Q6_9AGAM</name>
<reference evidence="3" key="2">
    <citation type="submission" date="2015-01" db="EMBL/GenBank/DDBJ databases">
        <title>Evolutionary Origins and Diversification of the Mycorrhizal Mutualists.</title>
        <authorList>
            <consortium name="DOE Joint Genome Institute"/>
            <consortium name="Mycorrhizal Genomics Consortium"/>
            <person name="Kohler A."/>
            <person name="Kuo A."/>
            <person name="Nagy L.G."/>
            <person name="Floudas D."/>
            <person name="Copeland A."/>
            <person name="Barry K.W."/>
            <person name="Cichocki N."/>
            <person name="Veneault-Fourrey C."/>
            <person name="LaButti K."/>
            <person name="Lindquist E.A."/>
            <person name="Lipzen A."/>
            <person name="Lundell T."/>
            <person name="Morin E."/>
            <person name="Murat C."/>
            <person name="Riley R."/>
            <person name="Ohm R."/>
            <person name="Sun H."/>
            <person name="Tunlid A."/>
            <person name="Henrissat B."/>
            <person name="Grigoriev I.V."/>
            <person name="Hibbett D.S."/>
            <person name="Martin F."/>
        </authorList>
    </citation>
    <scope>NUCLEOTIDE SEQUENCE [LARGE SCALE GENOMIC DNA]</scope>
    <source>
        <strain evidence="3">Foug A</strain>
    </source>
</reference>
<dbReference type="EMBL" id="KN822050">
    <property type="protein sequence ID" value="KIM61592.1"/>
    <property type="molecule type" value="Genomic_DNA"/>
</dbReference>
<feature type="compositionally biased region" description="Low complexity" evidence="1">
    <location>
        <begin position="33"/>
        <end position="46"/>
    </location>
</feature>
<protein>
    <submittedName>
        <fullName evidence="2">Uncharacterized protein</fullName>
    </submittedName>
</protein>
<organism evidence="2 3">
    <name type="scientific">Scleroderma citrinum Foug A</name>
    <dbReference type="NCBI Taxonomy" id="1036808"/>
    <lineage>
        <taxon>Eukaryota</taxon>
        <taxon>Fungi</taxon>
        <taxon>Dikarya</taxon>
        <taxon>Basidiomycota</taxon>
        <taxon>Agaricomycotina</taxon>
        <taxon>Agaricomycetes</taxon>
        <taxon>Agaricomycetidae</taxon>
        <taxon>Boletales</taxon>
        <taxon>Sclerodermatineae</taxon>
        <taxon>Sclerodermataceae</taxon>
        <taxon>Scleroderma</taxon>
    </lineage>
</organism>
<evidence type="ECO:0000256" key="1">
    <source>
        <dbReference type="SAM" id="MobiDB-lite"/>
    </source>
</evidence>
<proteinExistence type="predicted"/>
<dbReference type="OrthoDB" id="3230534at2759"/>
<gene>
    <name evidence="2" type="ORF">SCLCIDRAFT_1215858</name>
</gene>